<keyword evidence="1" id="KW-0732">Signal</keyword>
<dbReference type="Proteomes" id="UP000290759">
    <property type="component" value="Unassembled WGS sequence"/>
</dbReference>
<protein>
    <recommendedName>
        <fullName evidence="4">Lipid/polyisoprenoid-binding YceI-like domain-containing protein</fullName>
    </recommendedName>
</protein>
<dbReference type="OrthoDB" id="8446245at2"/>
<comment type="caution">
    <text evidence="2">The sequence shown here is derived from an EMBL/GenBank/DDBJ whole genome shotgun (WGS) entry which is preliminary data.</text>
</comment>
<gene>
    <name evidence="2" type="ORF">D3273_04125</name>
</gene>
<proteinExistence type="predicted"/>
<name>A0A4Q2U8K8_9HYPH</name>
<dbReference type="EMBL" id="QYBB01000003">
    <property type="protein sequence ID" value="RYC33073.1"/>
    <property type="molecule type" value="Genomic_DNA"/>
</dbReference>
<evidence type="ECO:0000313" key="2">
    <source>
        <dbReference type="EMBL" id="RYC33073.1"/>
    </source>
</evidence>
<feature type="signal peptide" evidence="1">
    <location>
        <begin position="1"/>
        <end position="21"/>
    </location>
</feature>
<dbReference type="RefSeq" id="WP_129223808.1">
    <property type="nucleotide sequence ID" value="NZ_QYBB01000003.1"/>
</dbReference>
<evidence type="ECO:0000313" key="3">
    <source>
        <dbReference type="Proteomes" id="UP000290759"/>
    </source>
</evidence>
<accession>A0A4Q2U8K8</accession>
<evidence type="ECO:0000256" key="1">
    <source>
        <dbReference type="SAM" id="SignalP"/>
    </source>
</evidence>
<dbReference type="PROSITE" id="PS51257">
    <property type="entry name" value="PROKAR_LIPOPROTEIN"/>
    <property type="match status" value="1"/>
</dbReference>
<dbReference type="AlphaFoldDB" id="A0A4Q2U8K8"/>
<sequence>MKAAAALLAFGLGFGCAAAIAAPAPKVAGVGCESFMKDFPTDAAGYRVSFERPLTIARGFGDVLSGIDVRVVSSDTKVDGTLKCKDDKFLRFELRATLPADDKILADLGKFEVAALMAAFRWDRAKAETVEKAMTSDAGEYLRASIERGDLYRSGKVEYHQADRLDLGLIWTQADHTFVISTQTDD</sequence>
<keyword evidence="3" id="KW-1185">Reference proteome</keyword>
<organism evidence="2 3">
    <name type="scientific">Lichenibacterium minor</name>
    <dbReference type="NCBI Taxonomy" id="2316528"/>
    <lineage>
        <taxon>Bacteria</taxon>
        <taxon>Pseudomonadati</taxon>
        <taxon>Pseudomonadota</taxon>
        <taxon>Alphaproteobacteria</taxon>
        <taxon>Hyphomicrobiales</taxon>
        <taxon>Lichenihabitantaceae</taxon>
        <taxon>Lichenibacterium</taxon>
    </lineage>
</organism>
<feature type="chain" id="PRO_5020954005" description="Lipid/polyisoprenoid-binding YceI-like domain-containing protein" evidence="1">
    <location>
        <begin position="22"/>
        <end position="186"/>
    </location>
</feature>
<reference evidence="2 3" key="2">
    <citation type="submission" date="2019-02" db="EMBL/GenBank/DDBJ databases">
        <title>'Lichenibacterium ramalinii' gen. nov. sp. nov., 'Lichenibacterium minor' gen. nov. sp. nov.</title>
        <authorList>
            <person name="Pankratov T."/>
        </authorList>
    </citation>
    <scope>NUCLEOTIDE SEQUENCE [LARGE SCALE GENOMIC DNA]</scope>
    <source>
        <strain evidence="2 3">RmlP026</strain>
    </source>
</reference>
<evidence type="ECO:0008006" key="4">
    <source>
        <dbReference type="Google" id="ProtNLM"/>
    </source>
</evidence>
<reference evidence="2 3" key="1">
    <citation type="submission" date="2018-12" db="EMBL/GenBank/DDBJ databases">
        <authorList>
            <person name="Grouzdev D.S."/>
            <person name="Krutkina M.S."/>
        </authorList>
    </citation>
    <scope>NUCLEOTIDE SEQUENCE [LARGE SCALE GENOMIC DNA]</scope>
    <source>
        <strain evidence="2 3">RmlP026</strain>
    </source>
</reference>